<proteinExistence type="predicted"/>
<dbReference type="Proteomes" id="UP000054350">
    <property type="component" value="Unassembled WGS sequence"/>
</dbReference>
<evidence type="ECO:0000256" key="1">
    <source>
        <dbReference type="SAM" id="MobiDB-lite"/>
    </source>
</evidence>
<dbReference type="OrthoDB" id="5562312at2759"/>
<accession>A0A0L0T4U2</accession>
<evidence type="ECO:0000313" key="3">
    <source>
        <dbReference type="Proteomes" id="UP000054350"/>
    </source>
</evidence>
<dbReference type="AlphaFoldDB" id="A0A0L0T4U2"/>
<dbReference type="EMBL" id="GG745362">
    <property type="protein sequence ID" value="KNE69828.1"/>
    <property type="molecule type" value="Genomic_DNA"/>
</dbReference>
<reference evidence="3" key="2">
    <citation type="submission" date="2009-11" db="EMBL/GenBank/DDBJ databases">
        <title>The Genome Sequence of Allomyces macrogynus strain ATCC 38327.</title>
        <authorList>
            <consortium name="The Broad Institute Genome Sequencing Platform"/>
            <person name="Russ C."/>
            <person name="Cuomo C."/>
            <person name="Shea T."/>
            <person name="Young S.K."/>
            <person name="Zeng Q."/>
            <person name="Koehrsen M."/>
            <person name="Haas B."/>
            <person name="Borodovsky M."/>
            <person name="Guigo R."/>
            <person name="Alvarado L."/>
            <person name="Berlin A."/>
            <person name="Borenstein D."/>
            <person name="Chen Z."/>
            <person name="Engels R."/>
            <person name="Freedman E."/>
            <person name="Gellesch M."/>
            <person name="Goldberg J."/>
            <person name="Griggs A."/>
            <person name="Gujja S."/>
            <person name="Heiman D."/>
            <person name="Hepburn T."/>
            <person name="Howarth C."/>
            <person name="Jen D."/>
            <person name="Larson L."/>
            <person name="Lewis B."/>
            <person name="Mehta T."/>
            <person name="Park D."/>
            <person name="Pearson M."/>
            <person name="Roberts A."/>
            <person name="Saif S."/>
            <person name="Shenoy N."/>
            <person name="Sisk P."/>
            <person name="Stolte C."/>
            <person name="Sykes S."/>
            <person name="Walk T."/>
            <person name="White J."/>
            <person name="Yandava C."/>
            <person name="Burger G."/>
            <person name="Gray M.W."/>
            <person name="Holland P.W.H."/>
            <person name="King N."/>
            <person name="Lang F.B.F."/>
            <person name="Roger A.J."/>
            <person name="Ruiz-Trillo I."/>
            <person name="Lander E."/>
            <person name="Nusbaum C."/>
        </authorList>
    </citation>
    <scope>NUCLEOTIDE SEQUENCE [LARGE SCALE GENOMIC DNA]</scope>
    <source>
        <strain evidence="3">ATCC 38327</strain>
    </source>
</reference>
<dbReference type="VEuPathDB" id="FungiDB:AMAG_14360"/>
<name>A0A0L0T4U2_ALLM3</name>
<protein>
    <submittedName>
        <fullName evidence="2">Uncharacterized protein</fullName>
    </submittedName>
</protein>
<gene>
    <name evidence="2" type="ORF">AMAG_14360</name>
</gene>
<sequence length="331" mass="35829">MTSQPSPLPARARRTLPVAAPRVFTLAEIKEAIMNDAAIREYVAQVLAEFAQGQCREETFEVADAGEGVPAVEYRTKNAKCKAVATGVSDSSSSQSTAHEHGDTTAPASTAGPADARAPKTRNVFQQRTIARPTVVQWAPSVVLDGASFPSSPSIGAAVRASVPTGLTEPKSVESKAECRDVLKFIGPKAVHMNPGDGAHLPAQIPRELVLFIEDVRSCVEFWPSFTKKFLYCVEYHGGTWFVAAGFFAYLHRTKLTKHGRNHDDYVTVRKEIQGQLLMSMKAGKLRGIRVGDDKLAPGHEAGKGGNNGGPGTWFVRPDVYWARFARGARL</sequence>
<organism evidence="2 3">
    <name type="scientific">Allomyces macrogynus (strain ATCC 38327)</name>
    <name type="common">Allomyces javanicus var. macrogynus</name>
    <dbReference type="NCBI Taxonomy" id="578462"/>
    <lineage>
        <taxon>Eukaryota</taxon>
        <taxon>Fungi</taxon>
        <taxon>Fungi incertae sedis</taxon>
        <taxon>Blastocladiomycota</taxon>
        <taxon>Blastocladiomycetes</taxon>
        <taxon>Blastocladiales</taxon>
        <taxon>Blastocladiaceae</taxon>
        <taxon>Allomyces</taxon>
    </lineage>
</organism>
<feature type="region of interest" description="Disordered" evidence="1">
    <location>
        <begin position="86"/>
        <end position="121"/>
    </location>
</feature>
<keyword evidence="3" id="KW-1185">Reference proteome</keyword>
<evidence type="ECO:0000313" key="2">
    <source>
        <dbReference type="EMBL" id="KNE69828.1"/>
    </source>
</evidence>
<reference evidence="2 3" key="1">
    <citation type="submission" date="2009-11" db="EMBL/GenBank/DDBJ databases">
        <title>Annotation of Allomyces macrogynus ATCC 38327.</title>
        <authorList>
            <consortium name="The Broad Institute Genome Sequencing Platform"/>
            <person name="Russ C."/>
            <person name="Cuomo C."/>
            <person name="Burger G."/>
            <person name="Gray M.W."/>
            <person name="Holland P.W.H."/>
            <person name="King N."/>
            <person name="Lang F.B.F."/>
            <person name="Roger A.J."/>
            <person name="Ruiz-Trillo I."/>
            <person name="Young S.K."/>
            <person name="Zeng Q."/>
            <person name="Gargeya S."/>
            <person name="Fitzgerald M."/>
            <person name="Haas B."/>
            <person name="Abouelleil A."/>
            <person name="Alvarado L."/>
            <person name="Arachchi H.M."/>
            <person name="Berlin A."/>
            <person name="Chapman S.B."/>
            <person name="Gearin G."/>
            <person name="Goldberg J."/>
            <person name="Griggs A."/>
            <person name="Gujja S."/>
            <person name="Hansen M."/>
            <person name="Heiman D."/>
            <person name="Howarth C."/>
            <person name="Larimer J."/>
            <person name="Lui A."/>
            <person name="MacDonald P.J.P."/>
            <person name="McCowen C."/>
            <person name="Montmayeur A."/>
            <person name="Murphy C."/>
            <person name="Neiman D."/>
            <person name="Pearson M."/>
            <person name="Priest M."/>
            <person name="Roberts A."/>
            <person name="Saif S."/>
            <person name="Shea T."/>
            <person name="Sisk P."/>
            <person name="Stolte C."/>
            <person name="Sykes S."/>
            <person name="Wortman J."/>
            <person name="Nusbaum C."/>
            <person name="Birren B."/>
        </authorList>
    </citation>
    <scope>NUCLEOTIDE SEQUENCE [LARGE SCALE GENOMIC DNA]</scope>
    <source>
        <strain evidence="2 3">ATCC 38327</strain>
    </source>
</reference>